<dbReference type="Gene3D" id="3.40.50.300">
    <property type="entry name" value="P-loop containing nucleotide triphosphate hydrolases"/>
    <property type="match status" value="2"/>
</dbReference>
<dbReference type="GO" id="GO:0003677">
    <property type="term" value="F:DNA binding"/>
    <property type="evidence" value="ECO:0007669"/>
    <property type="project" value="InterPro"/>
</dbReference>
<evidence type="ECO:0000259" key="2">
    <source>
        <dbReference type="PROSITE" id="PS51192"/>
    </source>
</evidence>
<dbReference type="GO" id="GO:0016787">
    <property type="term" value="F:hydrolase activity"/>
    <property type="evidence" value="ECO:0007669"/>
    <property type="project" value="InterPro"/>
</dbReference>
<dbReference type="KEGG" id="aol:S58_16390"/>
<feature type="region of interest" description="Disordered" evidence="1">
    <location>
        <begin position="586"/>
        <end position="647"/>
    </location>
</feature>
<dbReference type="GeneID" id="301815576"/>
<dbReference type="OrthoDB" id="5194627at2"/>
<dbReference type="Proteomes" id="UP000011841">
    <property type="component" value="Chromosome"/>
</dbReference>
<dbReference type="GO" id="GO:0005524">
    <property type="term" value="F:ATP binding"/>
    <property type="evidence" value="ECO:0007669"/>
    <property type="project" value="InterPro"/>
</dbReference>
<evidence type="ECO:0000256" key="1">
    <source>
        <dbReference type="SAM" id="MobiDB-lite"/>
    </source>
</evidence>
<dbReference type="GO" id="GO:0005829">
    <property type="term" value="C:cytosol"/>
    <property type="evidence" value="ECO:0007669"/>
    <property type="project" value="TreeGrafter"/>
</dbReference>
<protein>
    <submittedName>
        <fullName evidence="4">Type III restriction enzyme</fullName>
    </submittedName>
</protein>
<sequence length="647" mass="71770">MPVDLRDYQRKACDAPYEYWSEKPRGNPLIVVPTGGGKSMILGTICEEFIGFEPTTRMIMATHVKELVQQNFEELLGIWPFAPAGVYAASLKRKEVHNQITFGSIQSMFRVAEKFGRIDVLLIDEAHLVPPDEAAMYGKFIKALRAVNPDMLILGLTATPYRLNSGMLTEGDDALFDDIIYEISIKELIDMGYLCPLVSKATQTVFDLKGVGRAGGDFKIGALQAAVDKHPVTEAAVKEVIAFARSNEHPRKSWLFFCSGVDHALHVRDEIRRHGYSCEAIHGDTDDGDRDRWIKEFKAGKITALTNANVLTTGFNAPRTDLLAMLRPTESTALYVQMVGRGTRCMGKNIHESIRNGKSDCLVLDFAGNVRRHGPVDQVKVRKPGKGGGEAPVKECPECHSLIFAGLRECPDCGHAFERDVEKNIKQTADAVPILSTSKPNWVKVNRRTFYRHDKPGGTPSVRVEYVCGFTVHKEWICPEHKGFARVKFEKWWKEHGGGDDAPFTINDTLSAAGKKVLRETTEIMIRANGRHYEVIGRKLGAPGELTQDNFVSVQPSREEIVAQNYELNGKPEEAARYRAQVAARATANDNQRPAMPGTSRVPAAKASMPGHAKPVTQLRTSGEPKADRDVFAGTWGKQDLDDDIPF</sequence>
<dbReference type="EMBL" id="AP012603">
    <property type="protein sequence ID" value="BAM87647.1"/>
    <property type="molecule type" value="Genomic_DNA"/>
</dbReference>
<name>M4Z415_9BRAD</name>
<evidence type="ECO:0000259" key="3">
    <source>
        <dbReference type="PROSITE" id="PS51194"/>
    </source>
</evidence>
<feature type="domain" description="Helicase ATP-binding" evidence="2">
    <location>
        <begin position="19"/>
        <end position="160"/>
    </location>
</feature>
<dbReference type="PATRIC" id="fig|1245469.3.peg.1677"/>
<dbReference type="RefSeq" id="WP_015664776.1">
    <property type="nucleotide sequence ID" value="NC_020453.1"/>
</dbReference>
<gene>
    <name evidence="4" type="ORF">S58_16390</name>
</gene>
<dbReference type="eggNOG" id="COG1061">
    <property type="taxonomic scope" value="Bacteria"/>
</dbReference>
<dbReference type="Pfam" id="PF00271">
    <property type="entry name" value="Helicase_C"/>
    <property type="match status" value="1"/>
</dbReference>
<proteinExistence type="predicted"/>
<reference evidence="4 5" key="1">
    <citation type="journal article" date="2013" name="Appl. Environ. Microbiol.">
        <title>Genome analysis suggests that the soil oligotrophic bacterium Agromonas oligotrophica (Bradyrhizobium oligotrophicum) is a nitrogen-fixing symbiont of Aeschynomene indica.</title>
        <authorList>
            <person name="Okubo T."/>
            <person name="Fukushima S."/>
            <person name="Itakura M."/>
            <person name="Oshima K."/>
            <person name="Longtonglang A."/>
            <person name="Teaumroong N."/>
            <person name="Mitsui H."/>
            <person name="Hattori M."/>
            <person name="Hattori R."/>
            <person name="Hattori T."/>
            <person name="Minamisawa K."/>
        </authorList>
    </citation>
    <scope>NUCLEOTIDE SEQUENCE [LARGE SCALE GENOMIC DNA]</scope>
    <source>
        <strain evidence="4 5">S58</strain>
    </source>
</reference>
<dbReference type="PANTHER" id="PTHR47396">
    <property type="entry name" value="TYPE I RESTRICTION ENZYME ECOKI R PROTEIN"/>
    <property type="match status" value="1"/>
</dbReference>
<dbReference type="SMART" id="SM00490">
    <property type="entry name" value="HELICc"/>
    <property type="match status" value="1"/>
</dbReference>
<keyword evidence="5" id="KW-1185">Reference proteome</keyword>
<feature type="domain" description="Helicase C-terminal" evidence="3">
    <location>
        <begin position="236"/>
        <end position="394"/>
    </location>
</feature>
<accession>M4Z415</accession>
<organism evidence="4 5">
    <name type="scientific">Bradyrhizobium oligotrophicum S58</name>
    <dbReference type="NCBI Taxonomy" id="1245469"/>
    <lineage>
        <taxon>Bacteria</taxon>
        <taxon>Pseudomonadati</taxon>
        <taxon>Pseudomonadota</taxon>
        <taxon>Alphaproteobacteria</taxon>
        <taxon>Hyphomicrobiales</taxon>
        <taxon>Nitrobacteraceae</taxon>
        <taxon>Bradyrhizobium</taxon>
    </lineage>
</organism>
<dbReference type="InterPro" id="IPR014001">
    <property type="entry name" value="Helicase_ATP-bd"/>
</dbReference>
<dbReference type="InterPro" id="IPR001650">
    <property type="entry name" value="Helicase_C-like"/>
</dbReference>
<dbReference type="AlphaFoldDB" id="M4Z415"/>
<dbReference type="STRING" id="1245469.S58_16390"/>
<dbReference type="PROSITE" id="PS51192">
    <property type="entry name" value="HELICASE_ATP_BIND_1"/>
    <property type="match status" value="1"/>
</dbReference>
<evidence type="ECO:0000313" key="4">
    <source>
        <dbReference type="EMBL" id="BAM87647.1"/>
    </source>
</evidence>
<dbReference type="PROSITE" id="PS51194">
    <property type="entry name" value="HELICASE_CTER"/>
    <property type="match status" value="1"/>
</dbReference>
<dbReference type="Pfam" id="PF04851">
    <property type="entry name" value="ResIII"/>
    <property type="match status" value="1"/>
</dbReference>
<dbReference type="InterPro" id="IPR006935">
    <property type="entry name" value="Helicase/UvrB_N"/>
</dbReference>
<dbReference type="SUPFAM" id="SSF52540">
    <property type="entry name" value="P-loop containing nucleoside triphosphate hydrolases"/>
    <property type="match status" value="1"/>
</dbReference>
<dbReference type="PANTHER" id="PTHR47396:SF1">
    <property type="entry name" value="ATP-DEPENDENT HELICASE IRC3-RELATED"/>
    <property type="match status" value="1"/>
</dbReference>
<evidence type="ECO:0000313" key="5">
    <source>
        <dbReference type="Proteomes" id="UP000011841"/>
    </source>
</evidence>
<dbReference type="HOGENOM" id="CLU_014765_1_1_5"/>
<dbReference type="InterPro" id="IPR027417">
    <property type="entry name" value="P-loop_NTPase"/>
</dbReference>
<dbReference type="SMART" id="SM00487">
    <property type="entry name" value="DEXDc"/>
    <property type="match status" value="1"/>
</dbReference>
<dbReference type="InterPro" id="IPR050742">
    <property type="entry name" value="Helicase_Restrict-Modif_Enz"/>
</dbReference>